<reference evidence="1 2" key="1">
    <citation type="submission" date="2019-09" db="EMBL/GenBank/DDBJ databases">
        <title>Characterization of the phylogenetic diversity of two novel species belonging to the genus Bifidobacterium: Bifidobacterium cebidarum sp. nov. and Bifidobacterium leontopitheci sp. nov.</title>
        <authorList>
            <person name="Lugli G.A."/>
            <person name="Duranti S."/>
            <person name="Milani C."/>
            <person name="Turroni F."/>
            <person name="Ventura M."/>
        </authorList>
    </citation>
    <scope>NUCLEOTIDE SEQUENCE [LARGE SCALE GENOMIC DNA]</scope>
    <source>
        <strain evidence="1 2">LMG 31471</strain>
    </source>
</reference>
<dbReference type="AlphaFoldDB" id="A0A6I1GEG5"/>
<proteinExistence type="predicted"/>
<evidence type="ECO:0000313" key="2">
    <source>
        <dbReference type="Proteomes" id="UP000441772"/>
    </source>
</evidence>
<gene>
    <name evidence="1" type="ORF">F7D09_1451</name>
</gene>
<dbReference type="EMBL" id="WBVT01000023">
    <property type="protein sequence ID" value="KAB7790033.1"/>
    <property type="molecule type" value="Genomic_DNA"/>
</dbReference>
<accession>A0A6I1GEG5</accession>
<organism evidence="1 2">
    <name type="scientific">Bifidobacterium leontopitheci</name>
    <dbReference type="NCBI Taxonomy" id="2650774"/>
    <lineage>
        <taxon>Bacteria</taxon>
        <taxon>Bacillati</taxon>
        <taxon>Actinomycetota</taxon>
        <taxon>Actinomycetes</taxon>
        <taxon>Bifidobacteriales</taxon>
        <taxon>Bifidobacteriaceae</taxon>
        <taxon>Bifidobacterium</taxon>
    </lineage>
</organism>
<comment type="caution">
    <text evidence="1">The sequence shown here is derived from an EMBL/GenBank/DDBJ whole genome shotgun (WGS) entry which is preliminary data.</text>
</comment>
<protein>
    <submittedName>
        <fullName evidence="1">Uncharacterized protein</fullName>
    </submittedName>
</protein>
<name>A0A6I1GEG5_9BIFI</name>
<keyword evidence="2" id="KW-1185">Reference proteome</keyword>
<evidence type="ECO:0000313" key="1">
    <source>
        <dbReference type="EMBL" id="KAB7790033.1"/>
    </source>
</evidence>
<sequence length="159" mass="18032">MPSMFKSNEVQVSEILRHGAVDFMTGQAMDFVNFTDQSVDIHHFFPAKYCQKMSYDRHKWNSIVNKTPITAHTNRVVGGAAPSEYMDNIERDGHVTQEDLDRFLATHLVDVDAMRRDDFDTYFIERAKALLELISDAMGKAVTNRAGQDVLTQFGAALE</sequence>
<dbReference type="PANTHER" id="PTHR37292:SF2">
    <property type="entry name" value="DUF262 DOMAIN-CONTAINING PROTEIN"/>
    <property type="match status" value="1"/>
</dbReference>
<dbReference type="PANTHER" id="PTHR37292">
    <property type="entry name" value="VNG6097C"/>
    <property type="match status" value="1"/>
</dbReference>
<dbReference type="Proteomes" id="UP000441772">
    <property type="component" value="Unassembled WGS sequence"/>
</dbReference>